<evidence type="ECO:0000256" key="3">
    <source>
        <dbReference type="ARBA" id="ARBA00023134"/>
    </source>
</evidence>
<keyword evidence="2 4" id="KW-0547">Nucleotide-binding</keyword>
<evidence type="ECO:0000256" key="2">
    <source>
        <dbReference type="ARBA" id="ARBA00022741"/>
    </source>
</evidence>
<dbReference type="GO" id="GO:0003924">
    <property type="term" value="F:GTPase activity"/>
    <property type="evidence" value="ECO:0007669"/>
    <property type="project" value="InterPro"/>
</dbReference>
<comment type="similarity">
    <text evidence="1">Belongs to the small GTPase superfamily. Arf family.</text>
</comment>
<dbReference type="PRINTS" id="PR00328">
    <property type="entry name" value="SAR1GTPBP"/>
</dbReference>
<dbReference type="GO" id="GO:0030010">
    <property type="term" value="P:establishment of cell polarity"/>
    <property type="evidence" value="ECO:0007669"/>
    <property type="project" value="UniProtKB-ARBA"/>
</dbReference>
<dbReference type="SUPFAM" id="SSF56436">
    <property type="entry name" value="C-type lectin-like"/>
    <property type="match status" value="1"/>
</dbReference>
<dbReference type="InterPro" id="IPR001304">
    <property type="entry name" value="C-type_lectin-like"/>
</dbReference>
<accession>A0AA88YG76</accession>
<keyword evidence="5" id="KW-0479">Metal-binding</keyword>
<comment type="caution">
    <text evidence="8">The sequence shown here is derived from an EMBL/GenBank/DDBJ whole genome shotgun (WGS) entry which is preliminary data.</text>
</comment>
<evidence type="ECO:0000256" key="1">
    <source>
        <dbReference type="ARBA" id="ARBA00010290"/>
    </source>
</evidence>
<dbReference type="Pfam" id="PF25898">
    <property type="entry name" value="LolA_2nd_metazoa"/>
    <property type="match status" value="1"/>
</dbReference>
<dbReference type="InterPro" id="IPR058831">
    <property type="entry name" value="LolA-like_dom_2nd"/>
</dbReference>
<keyword evidence="9" id="KW-1185">Reference proteome</keyword>
<dbReference type="GO" id="GO:0046872">
    <property type="term" value="F:metal ion binding"/>
    <property type="evidence" value="ECO:0007669"/>
    <property type="project" value="UniProtKB-KW"/>
</dbReference>
<dbReference type="EMBL" id="VSWD01000005">
    <property type="protein sequence ID" value="KAK3104170.1"/>
    <property type="molecule type" value="Genomic_DNA"/>
</dbReference>
<keyword evidence="5" id="KW-0460">Magnesium</keyword>
<dbReference type="AlphaFoldDB" id="A0AA88YG76"/>
<protein>
    <recommendedName>
        <fullName evidence="7">C-type lectin domain-containing protein</fullName>
    </recommendedName>
</protein>
<dbReference type="InterPro" id="IPR027417">
    <property type="entry name" value="P-loop_NTPase"/>
</dbReference>
<sequence length="784" mass="88300">MCQPIRACGGHLGFQIGSKITNFVEGIEYLLPVKFPEVMCNGCRGGVENVKSLCRTDDRRTTNGQRTARYDNSSLELRSAILYKLKLGQSVTTIPTVGFNVETVTYKNVKFNVWDVGGQDKIRPLWRHYYTGTQGLIFVVDCADRDRIDEARQELHRIINDREMRDSIILIFANKQDLPDSMKPHEIQEKLGLTRIRDRNWYVQPSCATTDKCITKRYDKVLLSETTGGSLWRQTTKQLYDTFIRAPLVYNGTDFIRSTYVDVWTSCFFVFQSEMTVDMKFYFAVDGWPMPNAPPDARVPIRLELRGNQNGTLFHIVGDYFNFVPSPQQDVSVLQPPPGTYCPGRVNLKQMLAPPKTLATVIERIDVDGKTVTFQEIWFDSQRRFVRIDKKSADGSDADPEQYIHDFQSGIRYQIDPYLQTCTSNIITLGDDFVKSPAPDGRVTLQSTLDFFYMTNASVQYVGKSGWIEAAGLSITPGSLVRYDVWVGDVSNPIVHHVHKIDPSQPMLSVFDISNCYSPISRYHFVIKFAVSGKGSVTDVSQSYLADDLHINLASLSTINPLRIAQVSTEHFNGREFYFTGIIVDKPDLNNDKIFPPPPTPIDLDGAFGFIRGVISTPWMHNVTSSTGEEVLFTGIGITTINYRTEIRTTTTLPTTSVSYNVPTLPKTGPTTSIPVPPTPGPLTSSLKTTSTPSSTAKQAMTSDEVRLAPDDHVRIQGYLHGSQWYYADGTPLKFYNWNEKGGQPDGQTGLSVAKEFGYLWHDVSDDTELPFLCEVKYDREYSY</sequence>
<dbReference type="PANTHER" id="PTHR11711">
    <property type="entry name" value="ADP RIBOSYLATION FACTOR-RELATED"/>
    <property type="match status" value="1"/>
</dbReference>
<feature type="binding site" evidence="4">
    <location>
        <position position="118"/>
    </location>
    <ligand>
        <name>GTP</name>
        <dbReference type="ChEBI" id="CHEBI:37565"/>
    </ligand>
</feature>
<dbReference type="Pfam" id="PF00025">
    <property type="entry name" value="Arf"/>
    <property type="match status" value="1"/>
</dbReference>
<gene>
    <name evidence="8" type="ORF">FSP39_025012</name>
</gene>
<dbReference type="InterPro" id="IPR006689">
    <property type="entry name" value="Small_GTPase_ARF/SAR"/>
</dbReference>
<feature type="domain" description="C-type lectin" evidence="7">
    <location>
        <begin position="725"/>
        <end position="775"/>
    </location>
</feature>
<dbReference type="Gene3D" id="3.40.50.300">
    <property type="entry name" value="P-loop containing nucleotide triphosphate hydrolases"/>
    <property type="match status" value="1"/>
</dbReference>
<feature type="binding site" evidence="4">
    <location>
        <begin position="174"/>
        <end position="177"/>
    </location>
    <ligand>
        <name>GTP</name>
        <dbReference type="ChEBI" id="CHEBI:37565"/>
    </ligand>
</feature>
<evidence type="ECO:0000256" key="6">
    <source>
        <dbReference type="SAM" id="MobiDB-lite"/>
    </source>
</evidence>
<dbReference type="InterPro" id="IPR024156">
    <property type="entry name" value="Small_GTPase_ARF"/>
</dbReference>
<dbReference type="NCBIfam" id="TIGR00231">
    <property type="entry name" value="small_GTP"/>
    <property type="match status" value="1"/>
</dbReference>
<evidence type="ECO:0000256" key="4">
    <source>
        <dbReference type="PIRSR" id="PIRSR606689-1"/>
    </source>
</evidence>
<evidence type="ECO:0000313" key="8">
    <source>
        <dbReference type="EMBL" id="KAK3104170.1"/>
    </source>
</evidence>
<dbReference type="PROSITE" id="PS51417">
    <property type="entry name" value="ARF"/>
    <property type="match status" value="1"/>
</dbReference>
<feature type="region of interest" description="Disordered" evidence="6">
    <location>
        <begin position="661"/>
        <end position="697"/>
    </location>
</feature>
<dbReference type="SMART" id="SM00178">
    <property type="entry name" value="SAR"/>
    <property type="match status" value="1"/>
</dbReference>
<name>A0AA88YG76_PINIB</name>
<reference evidence="8" key="1">
    <citation type="submission" date="2019-08" db="EMBL/GenBank/DDBJ databases">
        <title>The improved chromosome-level genome for the pearl oyster Pinctada fucata martensii using PacBio sequencing and Hi-C.</title>
        <authorList>
            <person name="Zheng Z."/>
        </authorList>
    </citation>
    <scope>NUCLEOTIDE SEQUENCE</scope>
    <source>
        <strain evidence="8">ZZ-2019</strain>
        <tissue evidence="8">Adductor muscle</tissue>
    </source>
</reference>
<dbReference type="GO" id="GO:0005525">
    <property type="term" value="F:GTP binding"/>
    <property type="evidence" value="ECO:0007669"/>
    <property type="project" value="UniProtKB-KW"/>
</dbReference>
<dbReference type="InterPro" id="IPR005225">
    <property type="entry name" value="Small_GTP-bd"/>
</dbReference>
<dbReference type="PROSITE" id="PS50041">
    <property type="entry name" value="C_TYPE_LECTIN_2"/>
    <property type="match status" value="1"/>
</dbReference>
<dbReference type="SUPFAM" id="SSF52540">
    <property type="entry name" value="P-loop containing nucleoside triphosphate hydrolases"/>
    <property type="match status" value="1"/>
</dbReference>
<dbReference type="InterPro" id="IPR016186">
    <property type="entry name" value="C-type_lectin-like/link_sf"/>
</dbReference>
<dbReference type="FunFam" id="3.40.50.300:FF:000412">
    <property type="entry name" value="ADP-ribosylation factor 1"/>
    <property type="match status" value="1"/>
</dbReference>
<dbReference type="Proteomes" id="UP001186944">
    <property type="component" value="Unassembled WGS sequence"/>
</dbReference>
<evidence type="ECO:0000256" key="5">
    <source>
        <dbReference type="PIRSR" id="PIRSR606689-2"/>
    </source>
</evidence>
<feature type="compositionally biased region" description="Low complexity" evidence="6">
    <location>
        <begin position="682"/>
        <end position="696"/>
    </location>
</feature>
<organism evidence="8 9">
    <name type="scientific">Pinctada imbricata</name>
    <name type="common">Atlantic pearl-oyster</name>
    <name type="synonym">Pinctada martensii</name>
    <dbReference type="NCBI Taxonomy" id="66713"/>
    <lineage>
        <taxon>Eukaryota</taxon>
        <taxon>Metazoa</taxon>
        <taxon>Spiralia</taxon>
        <taxon>Lophotrochozoa</taxon>
        <taxon>Mollusca</taxon>
        <taxon>Bivalvia</taxon>
        <taxon>Autobranchia</taxon>
        <taxon>Pteriomorphia</taxon>
        <taxon>Pterioida</taxon>
        <taxon>Pterioidea</taxon>
        <taxon>Pteriidae</taxon>
        <taxon>Pinctada</taxon>
    </lineage>
</organism>
<evidence type="ECO:0000313" key="9">
    <source>
        <dbReference type="Proteomes" id="UP001186944"/>
    </source>
</evidence>
<dbReference type="Gene3D" id="3.10.100.10">
    <property type="entry name" value="Mannose-Binding Protein A, subunit A"/>
    <property type="match status" value="1"/>
</dbReference>
<evidence type="ECO:0000259" key="7">
    <source>
        <dbReference type="PROSITE" id="PS50041"/>
    </source>
</evidence>
<dbReference type="SMART" id="SM00177">
    <property type="entry name" value="ARF"/>
    <property type="match status" value="1"/>
</dbReference>
<dbReference type="InterPro" id="IPR016187">
    <property type="entry name" value="CTDL_fold"/>
</dbReference>
<keyword evidence="3 4" id="KW-0342">GTP-binding</keyword>
<proteinExistence type="inferred from homology"/>
<feature type="binding site" evidence="5">
    <location>
        <position position="96"/>
    </location>
    <ligand>
        <name>Mg(2+)</name>
        <dbReference type="ChEBI" id="CHEBI:18420"/>
    </ligand>
</feature>